<dbReference type="AlphaFoldDB" id="A0A1R3JPD6"/>
<name>A0A1R3JPD6_9ROSI</name>
<proteinExistence type="predicted"/>
<sequence>MVDIRFTWFNVLEKRLEDEAVQKYEEPLTLLVTGIVILTATSPVFYLKELLRLYDPYKGESFYPPNVSSFCKSQVIIYVKDILQLNDRIQLRGDTYTVRDVTILRTDVVISDGTEKSIETHGIKMRMSLELR</sequence>
<comment type="caution">
    <text evidence="1">The sequence shown here is derived from an EMBL/GenBank/DDBJ whole genome shotgun (WGS) entry which is preliminary data.</text>
</comment>
<accession>A0A1R3JPD6</accession>
<dbReference type="EMBL" id="AWUE01015589">
    <property type="protein sequence ID" value="OMO96661.1"/>
    <property type="molecule type" value="Genomic_DNA"/>
</dbReference>
<evidence type="ECO:0000313" key="1">
    <source>
        <dbReference type="EMBL" id="OMO96661.1"/>
    </source>
</evidence>
<evidence type="ECO:0000313" key="2">
    <source>
        <dbReference type="Proteomes" id="UP000187203"/>
    </source>
</evidence>
<dbReference type="Proteomes" id="UP000187203">
    <property type="component" value="Unassembled WGS sequence"/>
</dbReference>
<gene>
    <name evidence="1" type="ORF">COLO4_15159</name>
</gene>
<organism evidence="1 2">
    <name type="scientific">Corchorus olitorius</name>
    <dbReference type="NCBI Taxonomy" id="93759"/>
    <lineage>
        <taxon>Eukaryota</taxon>
        <taxon>Viridiplantae</taxon>
        <taxon>Streptophyta</taxon>
        <taxon>Embryophyta</taxon>
        <taxon>Tracheophyta</taxon>
        <taxon>Spermatophyta</taxon>
        <taxon>Magnoliopsida</taxon>
        <taxon>eudicotyledons</taxon>
        <taxon>Gunneridae</taxon>
        <taxon>Pentapetalae</taxon>
        <taxon>rosids</taxon>
        <taxon>malvids</taxon>
        <taxon>Malvales</taxon>
        <taxon>Malvaceae</taxon>
        <taxon>Grewioideae</taxon>
        <taxon>Apeibeae</taxon>
        <taxon>Corchorus</taxon>
    </lineage>
</organism>
<keyword evidence="2" id="KW-1185">Reference proteome</keyword>
<reference evidence="2" key="1">
    <citation type="submission" date="2013-09" db="EMBL/GenBank/DDBJ databases">
        <title>Corchorus olitorius genome sequencing.</title>
        <authorList>
            <person name="Alam M."/>
            <person name="Haque M.S."/>
            <person name="Islam M.S."/>
            <person name="Emdad E.M."/>
            <person name="Islam M.M."/>
            <person name="Ahmed B."/>
            <person name="Halim A."/>
            <person name="Hossen Q.M.M."/>
            <person name="Hossain M.Z."/>
            <person name="Ahmed R."/>
            <person name="Khan M.M."/>
            <person name="Islam R."/>
            <person name="Rashid M.M."/>
            <person name="Khan S.A."/>
            <person name="Rahman M.S."/>
            <person name="Alam M."/>
            <person name="Yahiya A.S."/>
            <person name="Khan M.S."/>
            <person name="Azam M.S."/>
            <person name="Haque T."/>
            <person name="Lashkar M.Z.H."/>
            <person name="Akhand A.I."/>
            <person name="Morshed G."/>
            <person name="Roy S."/>
            <person name="Uddin K.S."/>
            <person name="Rabeya T."/>
            <person name="Hossain A.S."/>
            <person name="Chowdhury A."/>
            <person name="Snigdha A.R."/>
            <person name="Mortoza M.S."/>
            <person name="Matin S.A."/>
            <person name="Hoque S.M.E."/>
            <person name="Islam M.K."/>
            <person name="Roy D.K."/>
            <person name="Haider R."/>
            <person name="Moosa M.M."/>
            <person name="Elias S.M."/>
            <person name="Hasan A.M."/>
            <person name="Jahan S."/>
            <person name="Shafiuddin M."/>
            <person name="Mahmood N."/>
            <person name="Shommy N.S."/>
        </authorList>
    </citation>
    <scope>NUCLEOTIDE SEQUENCE [LARGE SCALE GENOMIC DNA]</scope>
    <source>
        <strain evidence="2">cv. O-4</strain>
    </source>
</reference>
<protein>
    <submittedName>
        <fullName evidence="1">Uncharacterized protein</fullName>
    </submittedName>
</protein>